<evidence type="ECO:0000313" key="4">
    <source>
        <dbReference type="EMBL" id="PWU87526.1"/>
    </source>
</evidence>
<feature type="region of interest" description="Disordered" evidence="1">
    <location>
        <begin position="166"/>
        <end position="261"/>
    </location>
</feature>
<evidence type="ECO:0000256" key="1">
    <source>
        <dbReference type="SAM" id="MobiDB-lite"/>
    </source>
</evidence>
<evidence type="ECO:0000256" key="2">
    <source>
        <dbReference type="SAM" id="Phobius"/>
    </source>
</evidence>
<sequence>MMMMATVQRRMACYMLVLALLCSSCCISVRGAREVYVPVEVACGLSNEKLRWRLPSGSTWFECGNTEEFFGSHMGTSGDSEIIFSFCLVAQSLYMGAECSKSCDAASSESAAFTMSVSIEDETTISTQWRQETKTVEFSHEEDGINAKSGICSLRAILGDRADENLEISDNTTETQLQKKPTPTKQTPTKPTPEKQTPKKPTPKKSNPEQPPPTKNETRIQKEIDVPTNAGKKNITKTTDAPKQKEKPTELTKITTNGTAKKTKHIKIKPDLSESITWVRMPLLLLLVTVLVCAAVR</sequence>
<feature type="compositionally biased region" description="Basic and acidic residues" evidence="1">
    <location>
        <begin position="216"/>
        <end position="225"/>
    </location>
</feature>
<dbReference type="VEuPathDB" id="TriTrypDB:Tc_MARK_7102"/>
<organism evidence="4 5">
    <name type="scientific">Trypanosoma cruzi</name>
    <dbReference type="NCBI Taxonomy" id="5693"/>
    <lineage>
        <taxon>Eukaryota</taxon>
        <taxon>Discoba</taxon>
        <taxon>Euglenozoa</taxon>
        <taxon>Kinetoplastea</taxon>
        <taxon>Metakinetoplastina</taxon>
        <taxon>Trypanosomatida</taxon>
        <taxon>Trypanosomatidae</taxon>
        <taxon>Trypanosoma</taxon>
        <taxon>Schizotrypanum</taxon>
    </lineage>
</organism>
<keyword evidence="3" id="KW-0732">Signal</keyword>
<dbReference type="EMBL" id="PRFA01000090">
    <property type="protein sequence ID" value="PWU87526.1"/>
    <property type="molecule type" value="Genomic_DNA"/>
</dbReference>
<accession>A0A2V2UW93</accession>
<evidence type="ECO:0000313" key="5">
    <source>
        <dbReference type="Proteomes" id="UP000246121"/>
    </source>
</evidence>
<comment type="caution">
    <text evidence="4">The sequence shown here is derived from an EMBL/GenBank/DDBJ whole genome shotgun (WGS) entry which is preliminary data.</text>
</comment>
<dbReference type="VEuPathDB" id="TriTrypDB:TcG_08301"/>
<dbReference type="VEuPathDB" id="TriTrypDB:C3747_76g168"/>
<feature type="compositionally biased region" description="Low complexity" evidence="1">
    <location>
        <begin position="172"/>
        <end position="189"/>
    </location>
</feature>
<dbReference type="AlphaFoldDB" id="A0A2V2UW93"/>
<feature type="chain" id="PRO_5016048407" evidence="3">
    <location>
        <begin position="32"/>
        <end position="297"/>
    </location>
</feature>
<dbReference type="Proteomes" id="UP000246121">
    <property type="component" value="Unassembled WGS sequence"/>
</dbReference>
<dbReference type="VEuPathDB" id="TriTrypDB:C4B63_90g60"/>
<dbReference type="VEuPathDB" id="TriTrypDB:TcCL_NonESM01784"/>
<protein>
    <submittedName>
        <fullName evidence="4">Trypomastigote, Alanine, Serine and Valine rich protein (TASV), subfamily A</fullName>
    </submittedName>
</protein>
<keyword evidence="2" id="KW-0812">Transmembrane</keyword>
<dbReference type="VEuPathDB" id="TriTrypDB:TcBrA4_0024940"/>
<feature type="signal peptide" evidence="3">
    <location>
        <begin position="1"/>
        <end position="31"/>
    </location>
</feature>
<feature type="compositionally biased region" description="Basic and acidic residues" evidence="1">
    <location>
        <begin position="240"/>
        <end position="250"/>
    </location>
</feature>
<gene>
    <name evidence="4" type="ORF">C4B63_90g60</name>
</gene>
<dbReference type="VEuPathDB" id="TriTrypDB:TCDM_02291"/>
<keyword evidence="2" id="KW-0472">Membrane</keyword>
<feature type="transmembrane region" description="Helical" evidence="2">
    <location>
        <begin position="278"/>
        <end position="296"/>
    </location>
</feature>
<evidence type="ECO:0000256" key="3">
    <source>
        <dbReference type="SAM" id="SignalP"/>
    </source>
</evidence>
<dbReference type="VEuPathDB" id="TriTrypDB:BCY84_11837"/>
<name>A0A2V2UW93_TRYCR</name>
<keyword evidence="2" id="KW-1133">Transmembrane helix</keyword>
<reference evidence="4 5" key="1">
    <citation type="journal article" date="2018" name="Microb. Genom.">
        <title>Expanding an expanded genome: long-read sequencing of Trypanosoma cruzi.</title>
        <authorList>
            <person name="Berna L."/>
            <person name="Rodriguez M."/>
            <person name="Chiribao M.L."/>
            <person name="Parodi-Talice A."/>
            <person name="Pita S."/>
            <person name="Rijo G."/>
            <person name="Alvarez-Valin F."/>
            <person name="Robello C."/>
        </authorList>
    </citation>
    <scope>NUCLEOTIDE SEQUENCE [LARGE SCALE GENOMIC DNA]</scope>
    <source>
        <strain evidence="4 5">Dm28c</strain>
    </source>
</reference>
<proteinExistence type="predicted"/>